<protein>
    <submittedName>
        <fullName evidence="1">Uncharacterized protein</fullName>
    </submittedName>
</protein>
<name>A0A1T5FH27_9SPHI</name>
<dbReference type="Proteomes" id="UP000190150">
    <property type="component" value="Unassembled WGS sequence"/>
</dbReference>
<reference evidence="2" key="1">
    <citation type="submission" date="2017-02" db="EMBL/GenBank/DDBJ databases">
        <authorList>
            <person name="Varghese N."/>
            <person name="Submissions S."/>
        </authorList>
    </citation>
    <scope>NUCLEOTIDE SEQUENCE [LARGE SCALE GENOMIC DNA]</scope>
    <source>
        <strain evidence="2">DSM 24091</strain>
    </source>
</reference>
<organism evidence="1 2">
    <name type="scientific">Sphingobacterium nematocida</name>
    <dbReference type="NCBI Taxonomy" id="1513896"/>
    <lineage>
        <taxon>Bacteria</taxon>
        <taxon>Pseudomonadati</taxon>
        <taxon>Bacteroidota</taxon>
        <taxon>Sphingobacteriia</taxon>
        <taxon>Sphingobacteriales</taxon>
        <taxon>Sphingobacteriaceae</taxon>
        <taxon>Sphingobacterium</taxon>
    </lineage>
</organism>
<dbReference type="EMBL" id="FUZF01000016">
    <property type="protein sequence ID" value="SKB95471.1"/>
    <property type="molecule type" value="Genomic_DNA"/>
</dbReference>
<sequence length="80" mass="9208">MQEDHLYKTLRNRLTKYRAPNNELLEALVPLINGRAYDTKQNLLITGDIQRRAVLLHQGAAVAYDRHPFSNSKHHTGSRT</sequence>
<proteinExistence type="predicted"/>
<evidence type="ECO:0000313" key="2">
    <source>
        <dbReference type="Proteomes" id="UP000190150"/>
    </source>
</evidence>
<gene>
    <name evidence="1" type="ORF">SAMN05660841_03244</name>
</gene>
<dbReference type="STRING" id="1513896.SAMN05660841_03244"/>
<keyword evidence="2" id="KW-1185">Reference proteome</keyword>
<accession>A0A1T5FH27</accession>
<dbReference type="AlphaFoldDB" id="A0A1T5FH27"/>
<evidence type="ECO:0000313" key="1">
    <source>
        <dbReference type="EMBL" id="SKB95471.1"/>
    </source>
</evidence>